<dbReference type="PANTHER" id="PTHR41521">
    <property type="match status" value="1"/>
</dbReference>
<dbReference type="PANTHER" id="PTHR41521:SF4">
    <property type="entry name" value="BLR0684 PROTEIN"/>
    <property type="match status" value="1"/>
</dbReference>
<dbReference type="InterPro" id="IPR011008">
    <property type="entry name" value="Dimeric_a/b-barrel"/>
</dbReference>
<evidence type="ECO:0000313" key="2">
    <source>
        <dbReference type="EMBL" id="PWE28604.1"/>
    </source>
</evidence>
<protein>
    <submittedName>
        <fullName evidence="2">DUF1330 domain-containing protein</fullName>
    </submittedName>
</protein>
<accession>A0A2U2C9Y6</accession>
<feature type="domain" description="DUF1330" evidence="1">
    <location>
        <begin position="3"/>
        <end position="95"/>
    </location>
</feature>
<dbReference type="Gene3D" id="3.30.70.100">
    <property type="match status" value="1"/>
</dbReference>
<evidence type="ECO:0000313" key="3">
    <source>
        <dbReference type="Proteomes" id="UP000244940"/>
    </source>
</evidence>
<organism evidence="2 3">
    <name type="scientific">Pararhodobacter marinus</name>
    <dbReference type="NCBI Taxonomy" id="2184063"/>
    <lineage>
        <taxon>Bacteria</taxon>
        <taxon>Pseudomonadati</taxon>
        <taxon>Pseudomonadota</taxon>
        <taxon>Alphaproteobacteria</taxon>
        <taxon>Rhodobacterales</taxon>
        <taxon>Paracoccaceae</taxon>
        <taxon>Pararhodobacter</taxon>
    </lineage>
</organism>
<evidence type="ECO:0000259" key="1">
    <source>
        <dbReference type="Pfam" id="PF07045"/>
    </source>
</evidence>
<comment type="caution">
    <text evidence="2">The sequence shown here is derived from an EMBL/GenBank/DDBJ whole genome shotgun (WGS) entry which is preliminary data.</text>
</comment>
<gene>
    <name evidence="2" type="ORF">C4N9_11500</name>
</gene>
<dbReference type="InterPro" id="IPR010753">
    <property type="entry name" value="DUF1330"/>
</dbReference>
<dbReference type="EMBL" id="QEYD01000006">
    <property type="protein sequence ID" value="PWE28604.1"/>
    <property type="molecule type" value="Genomic_DNA"/>
</dbReference>
<name>A0A2U2C9Y6_9RHOB</name>
<dbReference type="RefSeq" id="WP_109533465.1">
    <property type="nucleotide sequence ID" value="NZ_QEYD01000006.1"/>
</dbReference>
<proteinExistence type="predicted"/>
<dbReference type="SUPFAM" id="SSF54909">
    <property type="entry name" value="Dimeric alpha+beta barrel"/>
    <property type="match status" value="1"/>
</dbReference>
<sequence>MPKAYWVAHVDVDDPEIYAKYREANAIAFEKYGARFIVRGGPQTQREGQSRARTVVIEFPDLAAATACFDSPEYQAAKAIRDPISQADLVIVEGYEG</sequence>
<dbReference type="Pfam" id="PF07045">
    <property type="entry name" value="DUF1330"/>
    <property type="match status" value="1"/>
</dbReference>
<dbReference type="AlphaFoldDB" id="A0A2U2C9Y6"/>
<dbReference type="OrthoDB" id="9806380at2"/>
<dbReference type="Proteomes" id="UP000244940">
    <property type="component" value="Unassembled WGS sequence"/>
</dbReference>
<dbReference type="GeneID" id="94365517"/>
<keyword evidence="3" id="KW-1185">Reference proteome</keyword>
<reference evidence="2 3" key="1">
    <citation type="submission" date="2018-05" db="EMBL/GenBank/DDBJ databases">
        <title>Pararhodobacter marina sp. nov., isolated from deep-sea water of the Indian Ocean.</title>
        <authorList>
            <person name="Lai Q.Sr."/>
            <person name="Liu X."/>
            <person name="Shao Z."/>
        </authorList>
    </citation>
    <scope>NUCLEOTIDE SEQUENCE [LARGE SCALE GENOMIC DNA]</scope>
    <source>
        <strain evidence="2 3">CIC4N-9</strain>
    </source>
</reference>